<dbReference type="Proteomes" id="UP001217963">
    <property type="component" value="Chromosome XI"/>
</dbReference>
<evidence type="ECO:0000313" key="5">
    <source>
        <dbReference type="Proteomes" id="UP001217963"/>
    </source>
</evidence>
<feature type="compositionally biased region" description="Basic and acidic residues" evidence="2">
    <location>
        <begin position="23"/>
        <end position="32"/>
    </location>
</feature>
<keyword evidence="1" id="KW-0863">Zinc-finger</keyword>
<dbReference type="SUPFAM" id="SSF57667">
    <property type="entry name" value="beta-beta-alpha zinc fingers"/>
    <property type="match status" value="1"/>
</dbReference>
<feature type="region of interest" description="Disordered" evidence="2">
    <location>
        <begin position="1"/>
        <end position="37"/>
    </location>
</feature>
<feature type="domain" description="C2H2-type" evidence="3">
    <location>
        <begin position="135"/>
        <end position="162"/>
    </location>
</feature>
<organism evidence="4 5">
    <name type="scientific">Encephalitozoon hellem</name>
    <name type="common">Microsporidian parasite</name>
    <dbReference type="NCBI Taxonomy" id="27973"/>
    <lineage>
        <taxon>Eukaryota</taxon>
        <taxon>Fungi</taxon>
        <taxon>Fungi incertae sedis</taxon>
        <taxon>Microsporidia</taxon>
        <taxon>Unikaryonidae</taxon>
        <taxon>Encephalitozoon</taxon>
    </lineage>
</organism>
<accession>A0ABY8CSA0</accession>
<dbReference type="InterPro" id="IPR036236">
    <property type="entry name" value="Znf_C2H2_sf"/>
</dbReference>
<dbReference type="PROSITE" id="PS00028">
    <property type="entry name" value="ZINC_FINGER_C2H2_1"/>
    <property type="match status" value="2"/>
</dbReference>
<evidence type="ECO:0000256" key="1">
    <source>
        <dbReference type="PROSITE-ProRule" id="PRU00042"/>
    </source>
</evidence>
<keyword evidence="1" id="KW-0862">Zinc</keyword>
<keyword evidence="1" id="KW-0479">Metal-binding</keyword>
<evidence type="ECO:0000259" key="3">
    <source>
        <dbReference type="PROSITE" id="PS50157"/>
    </source>
</evidence>
<keyword evidence="5" id="KW-1185">Reference proteome</keyword>
<name>A0ABY8CSA0_ENCHE</name>
<dbReference type="Gene3D" id="3.30.160.60">
    <property type="entry name" value="Classic Zinc Finger"/>
    <property type="match status" value="1"/>
</dbReference>
<reference evidence="4 5" key="1">
    <citation type="submission" date="2023-02" db="EMBL/GenBank/DDBJ databases">
        <title>Encephalitozoon hellem ATCC 50451 complete genome.</title>
        <authorList>
            <person name="Mascarenhas dos Santos A.C."/>
            <person name="Julian A.T."/>
            <person name="Pombert J.-F."/>
        </authorList>
    </citation>
    <scope>NUCLEOTIDE SEQUENCE [LARGE SCALE GENOMIC DNA]</scope>
    <source>
        <strain evidence="4 5">ATCC 50451</strain>
    </source>
</reference>
<dbReference type="PROSITE" id="PS50157">
    <property type="entry name" value="ZINC_FINGER_C2H2_2"/>
    <property type="match status" value="2"/>
</dbReference>
<gene>
    <name evidence="4" type="ORF">PFJ87_11g01040</name>
</gene>
<feature type="domain" description="C2H2-type" evidence="3">
    <location>
        <begin position="103"/>
        <end position="125"/>
    </location>
</feature>
<dbReference type="InterPro" id="IPR013087">
    <property type="entry name" value="Znf_C2H2_type"/>
</dbReference>
<dbReference type="EMBL" id="CP119072">
    <property type="protein sequence ID" value="WEL39867.1"/>
    <property type="molecule type" value="Genomic_DNA"/>
</dbReference>
<dbReference type="SMART" id="SM00355">
    <property type="entry name" value="ZnF_C2H2"/>
    <property type="match status" value="2"/>
</dbReference>
<evidence type="ECO:0000256" key="2">
    <source>
        <dbReference type="SAM" id="MobiDB-lite"/>
    </source>
</evidence>
<protein>
    <submittedName>
        <fullName evidence="4">Zinc finger-domain containing protein</fullName>
    </submittedName>
</protein>
<feature type="compositionally biased region" description="Basic and acidic residues" evidence="2">
    <location>
        <begin position="1"/>
        <end position="14"/>
    </location>
</feature>
<evidence type="ECO:0000313" key="4">
    <source>
        <dbReference type="EMBL" id="WEL39867.1"/>
    </source>
</evidence>
<proteinExistence type="predicted"/>
<sequence length="164" mass="18854">MEDESPRAGEESVSRENLNVESNGREKEDACSRKVRSTDVPQVLVSQSCAARECAKDEIRKFVKVPVEVDTVGGRPLVFMMWASEEKPIHKRRQPTEVSRDTFGCESCEEVFDTFKKLQLHKALHKNVSGEINPLFCPVCNKTFDEKRKLMLHSRYHKITKDDK</sequence>